<dbReference type="Gene3D" id="1.10.10.10">
    <property type="entry name" value="Winged helix-like DNA-binding domain superfamily/Winged helix DNA-binding domain"/>
    <property type="match status" value="1"/>
</dbReference>
<dbReference type="InterPro" id="IPR036388">
    <property type="entry name" value="WH-like_DNA-bd_sf"/>
</dbReference>
<dbReference type="CDD" id="cd00090">
    <property type="entry name" value="HTH_ARSR"/>
    <property type="match status" value="1"/>
</dbReference>
<evidence type="ECO:0000313" key="2">
    <source>
        <dbReference type="Proteomes" id="UP000654947"/>
    </source>
</evidence>
<dbReference type="EMBL" id="BMXL01000014">
    <property type="protein sequence ID" value="GHD28410.1"/>
    <property type="molecule type" value="Genomic_DNA"/>
</dbReference>
<keyword evidence="2" id="KW-1185">Reference proteome</keyword>
<dbReference type="RefSeq" id="WP_017577787.1">
    <property type="nucleotide sequence ID" value="NZ_BMXL01000014.1"/>
</dbReference>
<comment type="caution">
    <text evidence="1">The sequence shown here is derived from an EMBL/GenBank/DDBJ whole genome shotgun (WGS) entry which is preliminary data.</text>
</comment>
<reference evidence="1 2" key="1">
    <citation type="journal article" date="2014" name="Int. J. Syst. Evol. Microbiol.">
        <title>Complete genome sequence of Corynebacterium casei LMG S-19264T (=DSM 44701T), isolated from a smear-ripened cheese.</title>
        <authorList>
            <consortium name="US DOE Joint Genome Institute (JGI-PGF)"/>
            <person name="Walter F."/>
            <person name="Albersmeier A."/>
            <person name="Kalinowski J."/>
            <person name="Ruckert C."/>
        </authorList>
    </citation>
    <scope>NUCLEOTIDE SEQUENCE [LARGE SCALE GENOMIC DNA]</scope>
    <source>
        <strain evidence="1 2">KCTC 19473</strain>
    </source>
</reference>
<sequence length="229" mass="25719">MAESAPSPSERPDNHMDVDATALRGLAHPLRGRLLEQLQLRGPATATILGKRLEESSGSTSYHLRQLARHGFIEPAEGHGGGRERWWQARRGGWSMSGHAFRQDPATRHAADTVLEYYYGERERRFRTWNDLAASAPEDPDVQRWKAATMDANHPLPLTPEEAQKLSRDLMDFMWRWKREHVPESRESAADTPGTETVEVQINLFPVLARLLEPEAGQGPEEGSSGPRA</sequence>
<dbReference type="Pfam" id="PF12840">
    <property type="entry name" value="HTH_20"/>
    <property type="match status" value="1"/>
</dbReference>
<dbReference type="Proteomes" id="UP000654947">
    <property type="component" value="Unassembled WGS sequence"/>
</dbReference>
<dbReference type="SUPFAM" id="SSF46785">
    <property type="entry name" value="Winged helix' DNA-binding domain"/>
    <property type="match status" value="1"/>
</dbReference>
<dbReference type="InterPro" id="IPR036390">
    <property type="entry name" value="WH_DNA-bd_sf"/>
</dbReference>
<gene>
    <name evidence="1" type="ORF">GCM10007147_28300</name>
</gene>
<proteinExistence type="predicted"/>
<name>A0A918XE38_9ACTN</name>
<protein>
    <submittedName>
        <fullName evidence="1">Transcriptional regulator</fullName>
    </submittedName>
</protein>
<evidence type="ECO:0000313" key="1">
    <source>
        <dbReference type="EMBL" id="GHD28410.1"/>
    </source>
</evidence>
<dbReference type="AlphaFoldDB" id="A0A918XE38"/>
<accession>A0A918XE38</accession>
<organism evidence="1 2">
    <name type="scientific">Nocardiopsis kunsanensis</name>
    <dbReference type="NCBI Taxonomy" id="141693"/>
    <lineage>
        <taxon>Bacteria</taxon>
        <taxon>Bacillati</taxon>
        <taxon>Actinomycetota</taxon>
        <taxon>Actinomycetes</taxon>
        <taxon>Streptosporangiales</taxon>
        <taxon>Nocardiopsidaceae</taxon>
        <taxon>Nocardiopsis</taxon>
    </lineage>
</organism>
<dbReference type="InterPro" id="IPR011991">
    <property type="entry name" value="ArsR-like_HTH"/>
</dbReference>